<dbReference type="PANTHER" id="PTHR30413">
    <property type="entry name" value="INNER MEMBRANE TRANSPORT PERMEASE"/>
    <property type="match status" value="1"/>
</dbReference>
<dbReference type="Proteomes" id="UP001456224">
    <property type="component" value="Chromosome"/>
</dbReference>
<keyword evidence="8 11" id="KW-1133">Transmembrane helix</keyword>
<evidence type="ECO:0000256" key="2">
    <source>
        <dbReference type="ARBA" id="ARBA00007783"/>
    </source>
</evidence>
<feature type="transmembrane region" description="Helical" evidence="11">
    <location>
        <begin position="110"/>
        <end position="133"/>
    </location>
</feature>
<keyword evidence="10 11" id="KW-0472">Membrane</keyword>
<gene>
    <name evidence="13" type="ORF">WHX56_03830</name>
</gene>
<feature type="transmembrane region" description="Helical" evidence="11">
    <location>
        <begin position="229"/>
        <end position="247"/>
    </location>
</feature>
<dbReference type="PROSITE" id="PS51012">
    <property type="entry name" value="ABC_TM2"/>
    <property type="match status" value="1"/>
</dbReference>
<keyword evidence="6 11" id="KW-0812">Transmembrane</keyword>
<keyword evidence="3 11" id="KW-0813">Transport</keyword>
<evidence type="ECO:0000256" key="7">
    <source>
        <dbReference type="ARBA" id="ARBA00022903"/>
    </source>
</evidence>
<evidence type="ECO:0000256" key="9">
    <source>
        <dbReference type="ARBA" id="ARBA00023047"/>
    </source>
</evidence>
<reference evidence="13 14" key="1">
    <citation type="submission" date="2024-03" db="EMBL/GenBank/DDBJ databases">
        <title>Reference genomes for the five species model microbial community.</title>
        <authorList>
            <person name="Padfield D."/>
        </authorList>
    </citation>
    <scope>NUCLEOTIDE SEQUENCE [LARGE SCALE GENOMIC DNA]</scope>
    <source>
        <strain evidence="13 14">AB1</strain>
    </source>
</reference>
<keyword evidence="4 11" id="KW-1003">Cell membrane</keyword>
<dbReference type="EMBL" id="CP148753">
    <property type="protein sequence ID" value="WXR74637.1"/>
    <property type="molecule type" value="Genomic_DNA"/>
</dbReference>
<feature type="transmembrane region" description="Helical" evidence="11">
    <location>
        <begin position="31"/>
        <end position="53"/>
    </location>
</feature>
<comment type="similarity">
    <text evidence="2 11">Belongs to the ABC-2 integral membrane protein family.</text>
</comment>
<dbReference type="RefSeq" id="WP_338880510.1">
    <property type="nucleotide sequence ID" value="NZ_CP148753.1"/>
</dbReference>
<keyword evidence="5" id="KW-0762">Sugar transport</keyword>
<evidence type="ECO:0000259" key="12">
    <source>
        <dbReference type="PROSITE" id="PS51012"/>
    </source>
</evidence>
<evidence type="ECO:0000313" key="13">
    <source>
        <dbReference type="EMBL" id="WXR74637.1"/>
    </source>
</evidence>
<evidence type="ECO:0000313" key="14">
    <source>
        <dbReference type="Proteomes" id="UP001456224"/>
    </source>
</evidence>
<keyword evidence="14" id="KW-1185">Reference proteome</keyword>
<evidence type="ECO:0000256" key="5">
    <source>
        <dbReference type="ARBA" id="ARBA00022597"/>
    </source>
</evidence>
<feature type="transmembrane region" description="Helical" evidence="11">
    <location>
        <begin position="73"/>
        <end position="98"/>
    </location>
</feature>
<evidence type="ECO:0000256" key="6">
    <source>
        <dbReference type="ARBA" id="ARBA00022692"/>
    </source>
</evidence>
<protein>
    <recommendedName>
        <fullName evidence="11">Transport permease protein</fullName>
    </recommendedName>
</protein>
<evidence type="ECO:0000256" key="11">
    <source>
        <dbReference type="RuleBase" id="RU361157"/>
    </source>
</evidence>
<keyword evidence="7" id="KW-0972">Capsule biogenesis/degradation</keyword>
<name>A0ABZ2S132_9BURK</name>
<comment type="subcellular location">
    <subcellularLocation>
        <location evidence="11">Cell inner membrane</location>
        <topology evidence="11">Multi-pass membrane protein</topology>
    </subcellularLocation>
    <subcellularLocation>
        <location evidence="1">Cell membrane</location>
        <topology evidence="1">Multi-pass membrane protein</topology>
    </subcellularLocation>
</comment>
<dbReference type="Pfam" id="PF01061">
    <property type="entry name" value="ABC2_membrane"/>
    <property type="match status" value="1"/>
</dbReference>
<evidence type="ECO:0000256" key="8">
    <source>
        <dbReference type="ARBA" id="ARBA00022989"/>
    </source>
</evidence>
<evidence type="ECO:0000256" key="10">
    <source>
        <dbReference type="ARBA" id="ARBA00023136"/>
    </source>
</evidence>
<dbReference type="InterPro" id="IPR000412">
    <property type="entry name" value="ABC_2_transport"/>
</dbReference>
<keyword evidence="9" id="KW-0625">Polysaccharide transport</keyword>
<sequence length="261" mass="29033">MLGFDKRDLFLTFNFFVVNVRDKYLGSRLGSIWAIANPLIMLGIFTFVFGFVYKSRLPGAETTLSYVTWLISGYGPWLAISESIVAGSMAVVGASGLVKNLAFKTEILPFASVAMGLVPLAVSLIFLTILLIVDGNTPTWHIIWAPLVICLQFFFVAALGLWLSAVTVFIRDVSFVLPNLLMVLMFATPVFYPIDMMPSLVQRLSEFNPLYIIVEGYRQPLIHHASPKAWALAYVAFLSLVIFYAGLKAFRRVKGNFEGVL</sequence>
<evidence type="ECO:0000256" key="3">
    <source>
        <dbReference type="ARBA" id="ARBA00022448"/>
    </source>
</evidence>
<evidence type="ECO:0000256" key="1">
    <source>
        <dbReference type="ARBA" id="ARBA00004651"/>
    </source>
</evidence>
<organism evidence="13 14">
    <name type="scientific">Achromobacter veterisilvae</name>
    <dbReference type="NCBI Taxonomy" id="2069367"/>
    <lineage>
        <taxon>Bacteria</taxon>
        <taxon>Pseudomonadati</taxon>
        <taxon>Pseudomonadota</taxon>
        <taxon>Betaproteobacteria</taxon>
        <taxon>Burkholderiales</taxon>
        <taxon>Alcaligenaceae</taxon>
        <taxon>Achromobacter</taxon>
    </lineage>
</organism>
<feature type="domain" description="ABC transmembrane type-2" evidence="12">
    <location>
        <begin position="29"/>
        <end position="253"/>
    </location>
</feature>
<evidence type="ECO:0000256" key="4">
    <source>
        <dbReference type="ARBA" id="ARBA00022475"/>
    </source>
</evidence>
<proteinExistence type="inferred from homology"/>
<dbReference type="PRINTS" id="PR00164">
    <property type="entry name" value="ABC2TRNSPORT"/>
</dbReference>
<dbReference type="InterPro" id="IPR047817">
    <property type="entry name" value="ABC2_TM_bact-type"/>
</dbReference>
<dbReference type="InterPro" id="IPR013525">
    <property type="entry name" value="ABC2_TM"/>
</dbReference>
<dbReference type="PANTHER" id="PTHR30413:SF10">
    <property type="entry name" value="CAPSULE POLYSACCHARIDE EXPORT INNER-MEMBRANE PROTEIN CTRC"/>
    <property type="match status" value="1"/>
</dbReference>
<feature type="transmembrane region" description="Helical" evidence="11">
    <location>
        <begin position="139"/>
        <end position="163"/>
    </location>
</feature>
<accession>A0ABZ2S132</accession>
<feature type="transmembrane region" description="Helical" evidence="11">
    <location>
        <begin position="175"/>
        <end position="194"/>
    </location>
</feature>